<feature type="domain" description="Fibronectin type-III" evidence="5">
    <location>
        <begin position="1458"/>
        <end position="1550"/>
    </location>
</feature>
<dbReference type="PROSITE" id="PS50268">
    <property type="entry name" value="CADHERIN_2"/>
    <property type="match status" value="1"/>
</dbReference>
<dbReference type="GO" id="GO:0000272">
    <property type="term" value="P:polysaccharide catabolic process"/>
    <property type="evidence" value="ECO:0007669"/>
    <property type="project" value="UniProtKB-KW"/>
</dbReference>
<keyword evidence="2" id="KW-0119">Carbohydrate metabolism</keyword>
<accession>A0A1R4K3I7</accession>
<dbReference type="GO" id="GO:0007156">
    <property type="term" value="P:homophilic cell adhesion via plasma membrane adhesion molecules"/>
    <property type="evidence" value="ECO:0007669"/>
    <property type="project" value="InterPro"/>
</dbReference>
<feature type="region of interest" description="Disordered" evidence="3">
    <location>
        <begin position="987"/>
        <end position="1011"/>
    </location>
</feature>
<name>A0A1R4K3I7_9MICO</name>
<dbReference type="InterPro" id="IPR036116">
    <property type="entry name" value="FN3_sf"/>
</dbReference>
<dbReference type="GO" id="GO:0016798">
    <property type="term" value="F:hydrolase activity, acting on glycosyl bonds"/>
    <property type="evidence" value="ECO:0007669"/>
    <property type="project" value="UniProtKB-KW"/>
</dbReference>
<organism evidence="6 7">
    <name type="scientific">Mycetocola reblochoni REB411</name>
    <dbReference type="NCBI Taxonomy" id="1255698"/>
    <lineage>
        <taxon>Bacteria</taxon>
        <taxon>Bacillati</taxon>
        <taxon>Actinomycetota</taxon>
        <taxon>Actinomycetes</taxon>
        <taxon>Micrococcales</taxon>
        <taxon>Microbacteriaceae</taxon>
        <taxon>Mycetocola</taxon>
    </lineage>
</organism>
<dbReference type="Pfam" id="PF17963">
    <property type="entry name" value="Big_9"/>
    <property type="match status" value="4"/>
</dbReference>
<dbReference type="InterPro" id="IPR002126">
    <property type="entry name" value="Cadherin-like_dom"/>
</dbReference>
<dbReference type="PROSITE" id="PS50853">
    <property type="entry name" value="FN3"/>
    <property type="match status" value="2"/>
</dbReference>
<feature type="compositionally biased region" description="Acidic residues" evidence="3">
    <location>
        <begin position="372"/>
        <end position="385"/>
    </location>
</feature>
<feature type="region of interest" description="Disordered" evidence="3">
    <location>
        <begin position="1529"/>
        <end position="1559"/>
    </location>
</feature>
<evidence type="ECO:0000256" key="2">
    <source>
        <dbReference type="ARBA" id="ARBA00023326"/>
    </source>
</evidence>
<dbReference type="InterPro" id="IPR013783">
    <property type="entry name" value="Ig-like_fold"/>
</dbReference>
<keyword evidence="7" id="KW-1185">Reference proteome</keyword>
<feature type="domain" description="Cadherin" evidence="4">
    <location>
        <begin position="1375"/>
        <end position="1464"/>
    </location>
</feature>
<dbReference type="RefSeq" id="WP_087138093.1">
    <property type="nucleotide sequence ID" value="NZ_FUKR01000061.1"/>
</dbReference>
<keyword evidence="2" id="KW-0624">Polysaccharide degradation</keyword>
<dbReference type="OrthoDB" id="5241356at2"/>
<dbReference type="InterPro" id="IPR003961">
    <property type="entry name" value="FN3_dom"/>
</dbReference>
<feature type="domain" description="Fibronectin type-III" evidence="5">
    <location>
        <begin position="1551"/>
        <end position="1650"/>
    </location>
</feature>
<evidence type="ECO:0000259" key="4">
    <source>
        <dbReference type="PROSITE" id="PS50268"/>
    </source>
</evidence>
<dbReference type="Gene3D" id="2.60.40.10">
    <property type="entry name" value="Immunoglobulins"/>
    <property type="match status" value="2"/>
</dbReference>
<sequence length="1938" mass="199474">MIGGIARRLSRHRVATASAVGGLALALLVGGAVIADGYERSDQQLGDASVWVENRTERLLGQANTAIAQLSTVLGSPGADGVIVQDADTVAVHTPADNTLSLVDPSRAELTESVPLPAGEPVVVGSGSVLGILEPGEGELWVTSLADAAAFETGQSPTAEIGVDAVAAVDDSGAWAGFSQRASRLVTGGAGQGTRVSELEFSSPPSGAQLTLIGGEPAVYSPASDELWFGGQTRSLGSVVDDPESVRLEAARSADGGLLVAHAGGLIAVDPDRDELRVVLDGLDGAAAAPLAVDGCSYAAWSDGTGVQWCEGTEPATLDLAEMPGTAEPLVASNGISVVASDPGSGRAWALADGGRLIDNWDDFDEDTTVVETERDDLDVPPETEDQQKPPSAVDDEMGVRAGRANLLPVLLNDSDPNGDPLAIVDVEQPSADLGRIEIVADAQKLQLTTRDGASGAESVRYTVSDGRGGTASATLALTVVAEDVNEPPVQQRTTTSSVARDGQVTVHTIEDWVDPESDPVYLEAADATTQSSVSFSPEGDIEFVQGGGDEELEQITLRASDGRDSGEGLVNITVGARGEVPIIAESYTITGYAGTEIVTAPLEAARGGSGELRFTGASTDDEALTLSPNYTDGSLTVLAEEPGTRFVEYSVTDGELTSSGVIRVEIAPVPDAAAPPVVLPVTAFLYLQNTTEVDVLASAYDPGGGVLSVVGTGEVPEGSGIVVENLESRALRVTLKNELVEPVELSVRVSNGQAVTEGVVTLVNVPEPSRLQAPIARDDRSSVRVGEVVDIPVMRNDEQPNGKPFTLDTELVAEPEDGLLVVAQDRLRYLAPDTPGDYTASYRITGTDGQWASAEVEIVVRDIDVASNRPPSAPTVTGRTTAGEATTLSVPLTGVDPDGDAVQIGGISAQPTLGSVTSVDTQSIEYTANPYSTGTDVFEYTLVDAQGASSTGLVRVGISEDAGAAVPPVAMDDIVTTRPGSALTVDPRLNDSDPTGRGLTVTEAEPNGDGLSAEITDDGLALVAPEREGTVAVLYTVATRAGGTSSAWVFVEVDRDAPLAAPVASDVQLRLADINGREEVPVDVLALARFSEGAVSGLDVTVPSGFGQAEVDGSGRVVVPVAESAQIVPFRVGRPDDPSVSSTAFIRVPGTADAAPELRPDAPELVVASGEELTIPLAEQVIAAEDREVAVTDGSAVQATQSDGSELVADARTLRFRSAEGFWGVASITATVTDGRTQSTLTMPITVTPAEDQPPVLADARVGLEAGTDTTIDLSALTDYASTAEGALSWSVDDSGSAGVVSASVSGSILTVTAVDGTEVGGRAELPIAVEDRAGQSDDAVVRVDVVRSTRPVVSPVADEVVLVRGESDTVDVLANDEASNPFPGRALRVVSVSTSTGLDGVSATPSADRRRVQLSAAEQSETGTMTLRYTVADITDDPDRYATGTVSVRIQDVPDAPGAPRIAARHPEDAAVTLRIPHAFPNASPVTGYRVLDSDGDPVADCENPDSCRVEGIPYGESVSFRAEATNAVGTSGRSPASESLVMDGSPGTPRSVGLEASNAEPDGRVLRASWQAPESAAYGTPVRAYEVRLRGPGVDVARTVTADEQSVLIRDGGIRPGSEYTVSVTARNATNTSEKAGSASAVAVGPPSIAGASAARSGDGDRITVAVTFSGVNGNGRDPGIQVSPMTSADGEGTSCTVGDVRPNASGGQWVDTAPSGDSPRYTVDVTNGLFCVRTHTDGLSLRPNVASARVDVAAPNGDGDALLQLSGLRATEDGARYSYSVVDAGSASGQWSRPQRADGGTITISDGSRFGRATDVYVRACSYGFAGSCGQETKVSGSGAVPLRTLVAVERCTIGQPVDQLVRMPDNNGRQGTIRVRYLDEEDRPLGEFVAPTDPVPAAAEGQDSVRVLTEIVFPDLGGARYVSPEPVAECEAP</sequence>
<keyword evidence="1" id="KW-0326">Glycosidase</keyword>
<feature type="region of interest" description="Disordered" evidence="3">
    <location>
        <begin position="372"/>
        <end position="396"/>
    </location>
</feature>
<evidence type="ECO:0000313" key="6">
    <source>
        <dbReference type="EMBL" id="SJN38583.1"/>
    </source>
</evidence>
<reference evidence="7" key="1">
    <citation type="submission" date="2017-02" db="EMBL/GenBank/DDBJ databases">
        <authorList>
            <person name="Dridi B."/>
        </authorList>
    </citation>
    <scope>NUCLEOTIDE SEQUENCE [LARGE SCALE GENOMIC DNA]</scope>
    <source>
        <strain evidence="7">EB411</strain>
    </source>
</reference>
<dbReference type="SMART" id="SM00060">
    <property type="entry name" value="FN3"/>
    <property type="match status" value="2"/>
</dbReference>
<evidence type="ECO:0000256" key="1">
    <source>
        <dbReference type="ARBA" id="ARBA00023295"/>
    </source>
</evidence>
<evidence type="ECO:0000259" key="5">
    <source>
        <dbReference type="PROSITE" id="PS50853"/>
    </source>
</evidence>
<dbReference type="GO" id="GO:0016020">
    <property type="term" value="C:membrane"/>
    <property type="evidence" value="ECO:0007669"/>
    <property type="project" value="InterPro"/>
</dbReference>
<evidence type="ECO:0000313" key="7">
    <source>
        <dbReference type="Proteomes" id="UP000196778"/>
    </source>
</evidence>
<dbReference type="Proteomes" id="UP000196778">
    <property type="component" value="Unassembled WGS sequence"/>
</dbReference>
<dbReference type="GO" id="GO:0005509">
    <property type="term" value="F:calcium ion binding"/>
    <property type="evidence" value="ECO:0007669"/>
    <property type="project" value="InterPro"/>
</dbReference>
<gene>
    <name evidence="6" type="ORF">FM119_11020</name>
</gene>
<dbReference type="SUPFAM" id="SSF49265">
    <property type="entry name" value="Fibronectin type III"/>
    <property type="match status" value="1"/>
</dbReference>
<dbReference type="NCBIfam" id="NF012211">
    <property type="entry name" value="tand_rpt_95"/>
    <property type="match status" value="1"/>
</dbReference>
<dbReference type="CDD" id="cd00063">
    <property type="entry name" value="FN3"/>
    <property type="match status" value="1"/>
</dbReference>
<dbReference type="Gene3D" id="2.60.40.2810">
    <property type="match status" value="2"/>
</dbReference>
<dbReference type="Pfam" id="PF00041">
    <property type="entry name" value="fn3"/>
    <property type="match status" value="1"/>
</dbReference>
<dbReference type="EMBL" id="FUKR01000061">
    <property type="protein sequence ID" value="SJN38583.1"/>
    <property type="molecule type" value="Genomic_DNA"/>
</dbReference>
<evidence type="ECO:0000256" key="3">
    <source>
        <dbReference type="SAM" id="MobiDB-lite"/>
    </source>
</evidence>
<protein>
    <submittedName>
        <fullName evidence="6">Fibronectin, type III domain protein</fullName>
    </submittedName>
</protein>
<proteinExistence type="predicted"/>
<keyword evidence="1" id="KW-0378">Hydrolase</keyword>
<feature type="compositionally biased region" description="Polar residues" evidence="3">
    <location>
        <begin position="1530"/>
        <end position="1540"/>
    </location>
</feature>